<organism evidence="3 4">
    <name type="scientific">Babesia bovis</name>
    <dbReference type="NCBI Taxonomy" id="5865"/>
    <lineage>
        <taxon>Eukaryota</taxon>
        <taxon>Sar</taxon>
        <taxon>Alveolata</taxon>
        <taxon>Apicomplexa</taxon>
        <taxon>Aconoidasida</taxon>
        <taxon>Piroplasmida</taxon>
        <taxon>Babesiidae</taxon>
        <taxon>Babesia</taxon>
    </lineage>
</organism>
<feature type="coiled-coil region" evidence="1">
    <location>
        <begin position="232"/>
        <end position="259"/>
    </location>
</feature>
<keyword evidence="4" id="KW-1185">Reference proteome</keyword>
<dbReference type="GeneID" id="5478764"/>
<reference evidence="4" key="3">
    <citation type="journal article" date="2021" name="Int. J. Parasitol.">
        <title>Comparative analysis of gene expression between Babesia bovis blood stages and kinetes allowed by improved genome annotation.</title>
        <authorList>
            <person name="Ueti M.W."/>
            <person name="Johnson W.C."/>
            <person name="Kappmeyer L.S."/>
            <person name="Herndon D.R."/>
            <person name="Mousel M.R."/>
            <person name="Reif K.E."/>
            <person name="Taus N.S."/>
            <person name="Ifeonu O.O."/>
            <person name="Silva J.C."/>
            <person name="Suarez C.E."/>
            <person name="Brayton K.A."/>
        </authorList>
    </citation>
    <scope>NUCLEOTIDE SEQUENCE [LARGE SCALE GENOMIC DNA]</scope>
</reference>
<dbReference type="eggNOG" id="ENOG502TN4S">
    <property type="taxonomic scope" value="Eukaryota"/>
</dbReference>
<feature type="compositionally biased region" description="Basic and acidic residues" evidence="2">
    <location>
        <begin position="9"/>
        <end position="19"/>
    </location>
</feature>
<dbReference type="RefSeq" id="XP_001610530.1">
    <property type="nucleotide sequence ID" value="XM_001610480.1"/>
</dbReference>
<dbReference type="InParanoid" id="A7AQZ3"/>
<gene>
    <name evidence="3" type="ORF">BBOV_IV006010</name>
</gene>
<evidence type="ECO:0000313" key="3">
    <source>
        <dbReference type="EMBL" id="EDO06962.1"/>
    </source>
</evidence>
<evidence type="ECO:0000256" key="2">
    <source>
        <dbReference type="SAM" id="MobiDB-lite"/>
    </source>
</evidence>
<evidence type="ECO:0000313" key="4">
    <source>
        <dbReference type="Proteomes" id="UP000002173"/>
    </source>
</evidence>
<evidence type="ECO:0000256" key="1">
    <source>
        <dbReference type="SAM" id="Coils"/>
    </source>
</evidence>
<dbReference type="VEuPathDB" id="PiroplasmaDB:BBOV_IV006010"/>
<sequence length="338" mass="37121">MSSSLRALMRREKAARRGADTSITPPAPKIPAKGDLPSHESDDVERPKAIDHVPASGDVSATAEVVEEILEIVSEPEDNGPDSSAHTDILSKPSQKGAYLDLSHYNDRSLAPPSPGGDMSSTDTTALGHSGISTDGSIEGGIQPELLDDIHVYDQLNTAFSSRVDYERERILSNVDDSVVGIEQVSMADGGSTITSSNFGKPSYRVSADANLPDGFFDNKRADAQVRGKISAREAKAKLSDLDRNHAELLNEAQYVQDKYIESWHERKRLEHDELEHEEVVSELSAKVAAMKDELLERDALVDSHVPDPNQSQLPPEVKVPIYEDIDDDFSWRRKELI</sequence>
<feature type="region of interest" description="Disordered" evidence="2">
    <location>
        <begin position="73"/>
        <end position="123"/>
    </location>
</feature>
<protein>
    <submittedName>
        <fullName evidence="3">Uncharacterized protein</fullName>
    </submittedName>
</protein>
<dbReference type="OMA" id="GFFDNKR"/>
<comment type="caution">
    <text evidence="3">The sequence shown here is derived from an EMBL/GenBank/DDBJ whole genome shotgun (WGS) entry which is preliminary data.</text>
</comment>
<feature type="region of interest" description="Disordered" evidence="2">
    <location>
        <begin position="1"/>
        <end position="60"/>
    </location>
</feature>
<dbReference type="Proteomes" id="UP000002173">
    <property type="component" value="Unassembled WGS sequence"/>
</dbReference>
<feature type="compositionally biased region" description="Basic and acidic residues" evidence="2">
    <location>
        <begin position="36"/>
        <end position="51"/>
    </location>
</feature>
<dbReference type="EMBL" id="AAXT01000002">
    <property type="protein sequence ID" value="EDO06962.1"/>
    <property type="molecule type" value="Genomic_DNA"/>
</dbReference>
<reference evidence="4" key="2">
    <citation type="journal article" date="2020" name="Data Brief">
        <title>Transcriptome dataset of Babesia bovis life stages within vertebrate and invertebrate hosts.</title>
        <authorList>
            <person name="Ueti M.W."/>
            <person name="Johnson W.C."/>
            <person name="Kappmeyer L.S."/>
            <person name="Herndon D.R."/>
            <person name="Mousel M.R."/>
            <person name="Reif K.E."/>
            <person name="Taus N.S."/>
            <person name="Ifeonu O.O."/>
            <person name="Silva J.C."/>
            <person name="Suarez C.E."/>
            <person name="Brayton K.A."/>
        </authorList>
    </citation>
    <scope>NUCLEOTIDE SEQUENCE [LARGE SCALE GENOMIC DNA]</scope>
</reference>
<accession>A7AQZ3</accession>
<reference evidence="3 4" key="1">
    <citation type="journal article" date="2007" name="PLoS Pathog.">
        <title>Genome sequence of Babesia bovis and comparative analysis of apicomplexan hemoprotozoa.</title>
        <authorList>
            <person name="Brayton K.A."/>
            <person name="Lau A.O.T."/>
            <person name="Herndon D.R."/>
            <person name="Hannick L."/>
            <person name="Kappmeyer L.S."/>
            <person name="Berens S.J."/>
            <person name="Bidwell S.L."/>
            <person name="Brown W.C."/>
            <person name="Crabtree J."/>
            <person name="Fadrosh D."/>
            <person name="Feldblum T."/>
            <person name="Forberger H.A."/>
            <person name="Haas B.J."/>
            <person name="Howell J.M."/>
            <person name="Khouri H."/>
            <person name="Koo H."/>
            <person name="Mann D.J."/>
            <person name="Norimine J."/>
            <person name="Paulsen I.T."/>
            <person name="Radune D."/>
            <person name="Ren Q."/>
            <person name="Smith R.K. Jr."/>
            <person name="Suarez C.E."/>
            <person name="White O."/>
            <person name="Wortman J.R."/>
            <person name="Knowles D.P. Jr."/>
            <person name="McElwain T.F."/>
            <person name="Nene V.M."/>
        </authorList>
    </citation>
    <scope>NUCLEOTIDE SEQUENCE [LARGE SCALE GENOMIC DNA]</scope>
    <source>
        <strain evidence="3">T2Bo</strain>
    </source>
</reference>
<dbReference type="AlphaFoldDB" id="A7AQZ3"/>
<proteinExistence type="predicted"/>
<name>A7AQZ3_BABBO</name>
<keyword evidence="1" id="KW-0175">Coiled coil</keyword>
<dbReference type="KEGG" id="bbo:BBOV_IV006010"/>